<dbReference type="Proteomes" id="UP001200145">
    <property type="component" value="Unassembled WGS sequence"/>
</dbReference>
<dbReference type="Pfam" id="PF07927">
    <property type="entry name" value="HicA_toxin"/>
    <property type="match status" value="1"/>
</dbReference>
<evidence type="ECO:0000313" key="2">
    <source>
        <dbReference type="Proteomes" id="UP001200145"/>
    </source>
</evidence>
<sequence length="87" mass="10239">MSKIGKLLERLLSRPADFTWDELIRILNHFGYFEMKYGKTGGSRRKYADKENQIINLHKPHPGNILKRYAIDQVISTLKERGHLKDE</sequence>
<comment type="caution">
    <text evidence="1">The sequence shown here is derived from an EMBL/GenBank/DDBJ whole genome shotgun (WGS) entry which is preliminary data.</text>
</comment>
<gene>
    <name evidence="1" type="ORF">L0U88_00800</name>
</gene>
<evidence type="ECO:0000313" key="1">
    <source>
        <dbReference type="EMBL" id="MCF1713164.1"/>
    </source>
</evidence>
<name>A0ABS9BDK1_9BACT</name>
<dbReference type="InterPro" id="IPR012933">
    <property type="entry name" value="HicA_mRNA_interferase"/>
</dbReference>
<protein>
    <submittedName>
        <fullName evidence="1">Type II toxin-antitoxin system HicA family toxin</fullName>
    </submittedName>
</protein>
<reference evidence="1 2" key="1">
    <citation type="submission" date="2022-01" db="EMBL/GenBank/DDBJ databases">
        <title>Flavihumibacter sp. nov., isolated from sediment of a river.</title>
        <authorList>
            <person name="Liu H."/>
        </authorList>
    </citation>
    <scope>NUCLEOTIDE SEQUENCE [LARGE SCALE GENOMIC DNA]</scope>
    <source>
        <strain evidence="1 2">RY-1</strain>
    </source>
</reference>
<keyword evidence="2" id="KW-1185">Reference proteome</keyword>
<dbReference type="EMBL" id="JAKEVY010000001">
    <property type="protein sequence ID" value="MCF1713164.1"/>
    <property type="molecule type" value="Genomic_DNA"/>
</dbReference>
<dbReference type="RefSeq" id="WP_234863607.1">
    <property type="nucleotide sequence ID" value="NZ_JAKEVY010000001.1"/>
</dbReference>
<accession>A0ABS9BDK1</accession>
<proteinExistence type="predicted"/>
<organism evidence="1 2">
    <name type="scientific">Flavihumibacter fluminis</name>
    <dbReference type="NCBI Taxonomy" id="2909236"/>
    <lineage>
        <taxon>Bacteria</taxon>
        <taxon>Pseudomonadati</taxon>
        <taxon>Bacteroidota</taxon>
        <taxon>Chitinophagia</taxon>
        <taxon>Chitinophagales</taxon>
        <taxon>Chitinophagaceae</taxon>
        <taxon>Flavihumibacter</taxon>
    </lineage>
</organism>